<feature type="domain" description="CMP/dCMP-type deaminase" evidence="17">
    <location>
        <begin position="12"/>
        <end position="135"/>
    </location>
</feature>
<sequence length="374" mass="40160">MTNSSALKHAVAQDYYWMAQAIQLARQGLYTTSPNPRVGCVVLNQHGDKVGEGYHIAAGTPHAEVHALAQAAEQARHGTAYVTLEPCSHFGRTPPCAEALIRAGVARVVVAMTDPNPQVSGRGIEKLQQAGIQVSCDIMAAEAGALNRGFIKRMVTQKPFVTLKLAISLDGKIALANGQSQWITGPQARKDVQRHRAASCAILTGSGTAAIDNPSLLVRPLQAGFEHYPQAHIRQPLRVVIDSKARLSAGLQLFNDGYPTVQVVADDLPAQANQLPVATCGEHIDLTQLMHMLAARNLNEVWVEGGPTLAGALLMAGEVDELIVYQAPKLLGDQAQSMVTLPGFDNLAQTIELMPVEQVQLGQDLKQTYQVKSR</sequence>
<dbReference type="Pfam" id="PF00383">
    <property type="entry name" value="dCMP_cyt_deam_1"/>
    <property type="match status" value="1"/>
</dbReference>
<keyword evidence="10 13" id="KW-0521">NADP</keyword>
<dbReference type="InterPro" id="IPR011549">
    <property type="entry name" value="RibD_C"/>
</dbReference>
<feature type="binding site" evidence="15">
    <location>
        <position position="304"/>
    </location>
    <ligand>
        <name>substrate</name>
    </ligand>
</feature>
<dbReference type="InterPro" id="IPR002734">
    <property type="entry name" value="RibDG_C"/>
</dbReference>
<dbReference type="CDD" id="cd01284">
    <property type="entry name" value="Riboflavin_deaminase-reductase"/>
    <property type="match status" value="1"/>
</dbReference>
<feature type="binding site" evidence="15">
    <location>
        <position position="219"/>
    </location>
    <ligand>
        <name>substrate</name>
    </ligand>
</feature>
<organism evidence="18 19">
    <name type="scientific">Salinimonas sediminis</name>
    <dbReference type="NCBI Taxonomy" id="2303538"/>
    <lineage>
        <taxon>Bacteria</taxon>
        <taxon>Pseudomonadati</taxon>
        <taxon>Pseudomonadota</taxon>
        <taxon>Gammaproteobacteria</taxon>
        <taxon>Alteromonadales</taxon>
        <taxon>Alteromonadaceae</taxon>
        <taxon>Alteromonas/Salinimonas group</taxon>
        <taxon>Salinimonas</taxon>
    </lineage>
</organism>
<feature type="binding site" evidence="15">
    <location>
        <position position="182"/>
    </location>
    <ligand>
        <name>NADP(+)</name>
        <dbReference type="ChEBI" id="CHEBI:58349"/>
    </ligand>
</feature>
<dbReference type="Proteomes" id="UP000262073">
    <property type="component" value="Chromosome"/>
</dbReference>
<evidence type="ECO:0000256" key="4">
    <source>
        <dbReference type="ARBA" id="ARBA00005259"/>
    </source>
</evidence>
<evidence type="ECO:0000259" key="17">
    <source>
        <dbReference type="PROSITE" id="PS51747"/>
    </source>
</evidence>
<protein>
    <recommendedName>
        <fullName evidence="13">Riboflavin biosynthesis protein RibD</fullName>
    </recommendedName>
    <domain>
        <recommendedName>
            <fullName evidence="13">Diaminohydroxyphosphoribosylaminopyrimidine deaminase</fullName>
            <shortName evidence="13">DRAP deaminase</shortName>
            <ecNumber evidence="13">3.5.4.26</ecNumber>
        </recommendedName>
        <alternativeName>
            <fullName evidence="13">Riboflavin-specific deaminase</fullName>
        </alternativeName>
    </domain>
    <domain>
        <recommendedName>
            <fullName evidence="13">5-amino-6-(5-phosphoribosylamino)uracil reductase</fullName>
            <ecNumber evidence="13">1.1.1.193</ecNumber>
        </recommendedName>
        <alternativeName>
            <fullName evidence="13">HTP reductase</fullName>
        </alternativeName>
    </domain>
</protein>
<feature type="binding site" evidence="15">
    <location>
        <position position="216"/>
    </location>
    <ligand>
        <name>substrate</name>
    </ligand>
</feature>
<dbReference type="PANTHER" id="PTHR38011">
    <property type="entry name" value="DIHYDROFOLATE REDUCTASE FAMILY PROTEIN (AFU_ORTHOLOGUE AFUA_8G06820)"/>
    <property type="match status" value="1"/>
</dbReference>
<feature type="binding site" evidence="15">
    <location>
        <position position="180"/>
    </location>
    <ligand>
        <name>substrate</name>
    </ligand>
</feature>
<evidence type="ECO:0000256" key="9">
    <source>
        <dbReference type="ARBA" id="ARBA00022833"/>
    </source>
</evidence>
<evidence type="ECO:0000256" key="8">
    <source>
        <dbReference type="ARBA" id="ARBA00022801"/>
    </source>
</evidence>
<dbReference type="PIRSF" id="PIRSF006769">
    <property type="entry name" value="RibD"/>
    <property type="match status" value="1"/>
</dbReference>
<feature type="active site" description="Proton donor" evidence="14">
    <location>
        <position position="64"/>
    </location>
</feature>
<feature type="binding site" evidence="15">
    <location>
        <position position="212"/>
    </location>
    <ligand>
        <name>NADP(+)</name>
        <dbReference type="ChEBI" id="CHEBI:58349"/>
    </ligand>
</feature>
<dbReference type="EC" id="3.5.4.26" evidence="13"/>
<feature type="binding site" evidence="15">
    <location>
        <position position="243"/>
    </location>
    <ligand>
        <name>NADP(+)</name>
        <dbReference type="ChEBI" id="CHEBI:58349"/>
    </ligand>
</feature>
<feature type="binding site" evidence="15">
    <location>
        <position position="196"/>
    </location>
    <ligand>
        <name>substrate</name>
    </ligand>
</feature>
<comment type="pathway">
    <text evidence="3 13">Cofactor biosynthesis; riboflavin biosynthesis; 5-amino-6-(D-ribitylamino)uracil from GTP: step 3/4.</text>
</comment>
<evidence type="ECO:0000256" key="12">
    <source>
        <dbReference type="ARBA" id="ARBA00023268"/>
    </source>
</evidence>
<dbReference type="InterPro" id="IPR050765">
    <property type="entry name" value="Riboflavin_Biosynth_HTPR"/>
</dbReference>
<dbReference type="GO" id="GO:0008835">
    <property type="term" value="F:diaminohydroxyphosphoribosylaminopyrimidine deaminase activity"/>
    <property type="evidence" value="ECO:0007669"/>
    <property type="project" value="UniProtKB-EC"/>
</dbReference>
<keyword evidence="7 13" id="KW-0479">Metal-binding</keyword>
<dbReference type="PROSITE" id="PS51747">
    <property type="entry name" value="CYT_DCMP_DEAMINASES_2"/>
    <property type="match status" value="1"/>
</dbReference>
<dbReference type="GO" id="GO:0008270">
    <property type="term" value="F:zinc ion binding"/>
    <property type="evidence" value="ECO:0007669"/>
    <property type="project" value="InterPro"/>
</dbReference>
<keyword evidence="6 13" id="KW-0686">Riboflavin biosynthesis</keyword>
<dbReference type="InterPro" id="IPR024072">
    <property type="entry name" value="DHFR-like_dom_sf"/>
</dbReference>
<dbReference type="Gene3D" id="3.40.140.10">
    <property type="entry name" value="Cytidine Deaminase, domain 2"/>
    <property type="match status" value="1"/>
</dbReference>
<evidence type="ECO:0000256" key="2">
    <source>
        <dbReference type="ARBA" id="ARBA00004882"/>
    </source>
</evidence>
<dbReference type="RefSeq" id="WP_108566066.1">
    <property type="nucleotide sequence ID" value="NZ_CP031769.1"/>
</dbReference>
<dbReference type="PANTHER" id="PTHR38011:SF7">
    <property type="entry name" value="2,5-DIAMINO-6-RIBOSYLAMINO-4(3H)-PYRIMIDINONE 5'-PHOSPHATE REDUCTASE"/>
    <property type="match status" value="1"/>
</dbReference>
<dbReference type="AlphaFoldDB" id="A0A346NNT2"/>
<dbReference type="OrthoDB" id="9800865at2"/>
<comment type="catalytic activity">
    <reaction evidence="13">
        <text>5-amino-6-(5-phospho-D-ribitylamino)uracil + NADP(+) = 5-amino-6-(5-phospho-D-ribosylamino)uracil + NADPH + H(+)</text>
        <dbReference type="Rhea" id="RHEA:17845"/>
        <dbReference type="ChEBI" id="CHEBI:15378"/>
        <dbReference type="ChEBI" id="CHEBI:57783"/>
        <dbReference type="ChEBI" id="CHEBI:58349"/>
        <dbReference type="ChEBI" id="CHEBI:58421"/>
        <dbReference type="ChEBI" id="CHEBI:58453"/>
        <dbReference type="EC" id="1.1.1.193"/>
    </reaction>
</comment>
<dbReference type="NCBIfam" id="TIGR00326">
    <property type="entry name" value="eubact_ribD"/>
    <property type="match status" value="1"/>
</dbReference>
<dbReference type="UniPathway" id="UPA00275">
    <property type="reaction ID" value="UER00401"/>
</dbReference>
<comment type="similarity">
    <text evidence="5 13">In the C-terminal section; belongs to the HTP reductase family.</text>
</comment>
<gene>
    <name evidence="18" type="primary">ribD</name>
    <name evidence="18" type="ORF">D0Y50_13020</name>
</gene>
<dbReference type="GO" id="GO:0009231">
    <property type="term" value="P:riboflavin biosynthetic process"/>
    <property type="evidence" value="ECO:0007669"/>
    <property type="project" value="UniProtKB-UniPathway"/>
</dbReference>
<evidence type="ECO:0000256" key="14">
    <source>
        <dbReference type="PIRSR" id="PIRSR006769-1"/>
    </source>
</evidence>
<evidence type="ECO:0000256" key="11">
    <source>
        <dbReference type="ARBA" id="ARBA00023002"/>
    </source>
</evidence>
<feature type="binding site" evidence="16">
    <location>
        <position position="62"/>
    </location>
    <ligand>
        <name>Zn(2+)</name>
        <dbReference type="ChEBI" id="CHEBI:29105"/>
        <note>catalytic</note>
    </ligand>
</feature>
<dbReference type="SUPFAM" id="SSF53597">
    <property type="entry name" value="Dihydrofolate reductase-like"/>
    <property type="match status" value="1"/>
</dbReference>
<evidence type="ECO:0000313" key="18">
    <source>
        <dbReference type="EMBL" id="AXR07189.1"/>
    </source>
</evidence>
<feature type="binding site" evidence="16">
    <location>
        <position position="96"/>
    </location>
    <ligand>
        <name>Zn(2+)</name>
        <dbReference type="ChEBI" id="CHEBI:29105"/>
        <note>catalytic</note>
    </ligand>
</feature>
<evidence type="ECO:0000256" key="16">
    <source>
        <dbReference type="PIRSR" id="PIRSR006769-3"/>
    </source>
</evidence>
<dbReference type="InterPro" id="IPR002125">
    <property type="entry name" value="CMP_dCMP_dom"/>
</dbReference>
<dbReference type="GO" id="GO:0008703">
    <property type="term" value="F:5-amino-6-(5-phosphoribosylamino)uracil reductase activity"/>
    <property type="evidence" value="ECO:0007669"/>
    <property type="project" value="UniProtKB-EC"/>
</dbReference>
<evidence type="ECO:0000256" key="6">
    <source>
        <dbReference type="ARBA" id="ARBA00022619"/>
    </source>
</evidence>
<dbReference type="PROSITE" id="PS00903">
    <property type="entry name" value="CYT_DCMP_DEAMINASES_1"/>
    <property type="match status" value="1"/>
</dbReference>
<evidence type="ECO:0000256" key="1">
    <source>
        <dbReference type="ARBA" id="ARBA00002151"/>
    </source>
</evidence>
<dbReference type="InterPro" id="IPR016192">
    <property type="entry name" value="APOBEC/CMP_deaminase_Zn-bd"/>
</dbReference>
<keyword evidence="19" id="KW-1185">Reference proteome</keyword>
<evidence type="ECO:0000256" key="5">
    <source>
        <dbReference type="ARBA" id="ARBA00007417"/>
    </source>
</evidence>
<comment type="catalytic activity">
    <reaction evidence="13">
        <text>2,5-diamino-6-hydroxy-4-(5-phosphoribosylamino)-pyrimidine + H2O + H(+) = 5-amino-6-(5-phospho-D-ribosylamino)uracil + NH4(+)</text>
        <dbReference type="Rhea" id="RHEA:21868"/>
        <dbReference type="ChEBI" id="CHEBI:15377"/>
        <dbReference type="ChEBI" id="CHEBI:15378"/>
        <dbReference type="ChEBI" id="CHEBI:28938"/>
        <dbReference type="ChEBI" id="CHEBI:58453"/>
        <dbReference type="ChEBI" id="CHEBI:58614"/>
        <dbReference type="EC" id="3.5.4.26"/>
    </reaction>
</comment>
<dbReference type="InterPro" id="IPR004794">
    <property type="entry name" value="Eubact_RibD"/>
</dbReference>
<evidence type="ECO:0000256" key="7">
    <source>
        <dbReference type="ARBA" id="ARBA00022723"/>
    </source>
</evidence>
<keyword evidence="11 13" id="KW-0560">Oxidoreductase</keyword>
<dbReference type="NCBIfam" id="TIGR00227">
    <property type="entry name" value="ribD_Cterm"/>
    <property type="match status" value="1"/>
</dbReference>
<comment type="similarity">
    <text evidence="4 13">In the N-terminal section; belongs to the cytidine and deoxycytidylate deaminase family.</text>
</comment>
<evidence type="ECO:0000313" key="19">
    <source>
        <dbReference type="Proteomes" id="UP000262073"/>
    </source>
</evidence>
<feature type="binding site" evidence="16">
    <location>
        <position position="87"/>
    </location>
    <ligand>
        <name>Zn(2+)</name>
        <dbReference type="ChEBI" id="CHEBI:29105"/>
        <note>catalytic</note>
    </ligand>
</feature>
<dbReference type="EC" id="1.1.1.193" evidence="13"/>
<keyword evidence="8 13" id="KW-0378">Hydrolase</keyword>
<evidence type="ECO:0000256" key="10">
    <source>
        <dbReference type="ARBA" id="ARBA00022857"/>
    </source>
</evidence>
<accession>A0A346NNT2</accession>
<keyword evidence="12" id="KW-0511">Multifunctional enzyme</keyword>
<evidence type="ECO:0000256" key="3">
    <source>
        <dbReference type="ARBA" id="ARBA00004910"/>
    </source>
</evidence>
<dbReference type="EMBL" id="CP031769">
    <property type="protein sequence ID" value="AXR07189.1"/>
    <property type="molecule type" value="Genomic_DNA"/>
</dbReference>
<name>A0A346NNT2_9ALTE</name>
<feature type="binding site" evidence="15">
    <location>
        <position position="166"/>
    </location>
    <ligand>
        <name>NADP(+)</name>
        <dbReference type="ChEBI" id="CHEBI:58349"/>
    </ligand>
</feature>
<reference evidence="18 19" key="1">
    <citation type="submission" date="2018-08" db="EMBL/GenBank/DDBJ databases">
        <title>Salinimonas sediminis sp. nov., a piezophilic bacterium isolated from a deep-sea sediment sample from the New Britain Trench.</title>
        <authorList>
            <person name="Cao J."/>
        </authorList>
    </citation>
    <scope>NUCLEOTIDE SEQUENCE [LARGE SCALE GENOMIC DNA]</scope>
    <source>
        <strain evidence="18 19">N102</strain>
    </source>
</reference>
<dbReference type="GO" id="GO:0050661">
    <property type="term" value="F:NADP binding"/>
    <property type="evidence" value="ECO:0007669"/>
    <property type="project" value="InterPro"/>
</dbReference>
<feature type="binding site" evidence="15">
    <location>
        <position position="208"/>
    </location>
    <ligand>
        <name>NADP(+)</name>
        <dbReference type="ChEBI" id="CHEBI:58349"/>
    </ligand>
</feature>
<evidence type="ECO:0000256" key="15">
    <source>
        <dbReference type="PIRSR" id="PIRSR006769-2"/>
    </source>
</evidence>
<comment type="pathway">
    <text evidence="2 13">Cofactor biosynthesis; riboflavin biosynthesis; 5-amino-6-(D-ribitylamino)uracil from GTP: step 2/4.</text>
</comment>
<dbReference type="InterPro" id="IPR016193">
    <property type="entry name" value="Cytidine_deaminase-like"/>
</dbReference>
<proteinExistence type="inferred from homology"/>
<comment type="cofactor">
    <cofactor evidence="13 16">
        <name>Zn(2+)</name>
        <dbReference type="ChEBI" id="CHEBI:29105"/>
    </cofactor>
    <text evidence="13 16">Binds 1 zinc ion.</text>
</comment>
<keyword evidence="9 13" id="KW-0862">Zinc</keyword>
<evidence type="ECO:0000256" key="13">
    <source>
        <dbReference type="PIRNR" id="PIRNR006769"/>
    </source>
</evidence>
<dbReference type="FunFam" id="3.40.140.10:FF:000025">
    <property type="entry name" value="Riboflavin biosynthesis protein RibD"/>
    <property type="match status" value="1"/>
</dbReference>
<dbReference type="KEGG" id="salm:D0Y50_13020"/>
<comment type="function">
    <text evidence="1 13">Converts 2,5-diamino-6-(ribosylamino)-4(3h)-pyrimidinone 5'-phosphate into 5-amino-6-(ribosylamino)-2,4(1h,3h)-pyrimidinedione 5'-phosphate.</text>
</comment>
<dbReference type="SUPFAM" id="SSF53927">
    <property type="entry name" value="Cytidine deaminase-like"/>
    <property type="match status" value="1"/>
</dbReference>
<feature type="binding site" evidence="15">
    <location>
        <begin position="306"/>
        <end position="312"/>
    </location>
    <ligand>
        <name>NADP(+)</name>
        <dbReference type="ChEBI" id="CHEBI:58349"/>
    </ligand>
</feature>
<dbReference type="Gene3D" id="3.40.430.10">
    <property type="entry name" value="Dihydrofolate Reductase, subunit A"/>
    <property type="match status" value="1"/>
</dbReference>
<dbReference type="Pfam" id="PF01872">
    <property type="entry name" value="RibD_C"/>
    <property type="match status" value="1"/>
</dbReference>